<dbReference type="GO" id="GO:0004519">
    <property type="term" value="F:endonuclease activity"/>
    <property type="evidence" value="ECO:0007669"/>
    <property type="project" value="InterPro"/>
</dbReference>
<dbReference type="InterPro" id="IPR006442">
    <property type="entry name" value="Antitoxin_Phd/YefM"/>
</dbReference>
<dbReference type="Pfam" id="PF06769">
    <property type="entry name" value="YoeB_toxin"/>
    <property type="match status" value="1"/>
</dbReference>
<dbReference type="Gene3D" id="3.30.2310.20">
    <property type="entry name" value="RelE-like"/>
    <property type="match status" value="1"/>
</dbReference>
<accession>A0A816ZYW7</accession>
<dbReference type="NCBIfam" id="TIGR01552">
    <property type="entry name" value="phd_fam"/>
    <property type="match status" value="1"/>
</dbReference>
<gene>
    <name evidence="2" type="ORF">XDN619_LOCUS34420</name>
</gene>
<evidence type="ECO:0008006" key="4">
    <source>
        <dbReference type="Google" id="ProtNLM"/>
    </source>
</evidence>
<sequence length="141" mass="16269">MSCLIASEARKTLYTLIDEVAINHEPTLIKGKRNTAVLISVEDWKDIQETLLVASNKKLSDSLIKGSSTPYSECSTELDYCLRLLALIKQDPLKSPPPYKKGAYVGMYSRRINFQHRLFYEIDEQNKRIKVLRMWSHYGDN</sequence>
<evidence type="ECO:0000313" key="2">
    <source>
        <dbReference type="EMBL" id="CAF2232849.1"/>
    </source>
</evidence>
<protein>
    <recommendedName>
        <fullName evidence="4">Antitoxin</fullName>
    </recommendedName>
</protein>
<dbReference type="Pfam" id="PF02604">
    <property type="entry name" value="PhdYeFM_antitox"/>
    <property type="match status" value="1"/>
</dbReference>
<organism evidence="2 3">
    <name type="scientific">Rotaria magnacalcarata</name>
    <dbReference type="NCBI Taxonomy" id="392030"/>
    <lineage>
        <taxon>Eukaryota</taxon>
        <taxon>Metazoa</taxon>
        <taxon>Spiralia</taxon>
        <taxon>Gnathifera</taxon>
        <taxon>Rotifera</taxon>
        <taxon>Eurotatoria</taxon>
        <taxon>Bdelloidea</taxon>
        <taxon>Philodinida</taxon>
        <taxon>Philodinidae</taxon>
        <taxon>Rotaria</taxon>
    </lineage>
</organism>
<dbReference type="GO" id="GO:0006401">
    <property type="term" value="P:RNA catabolic process"/>
    <property type="evidence" value="ECO:0007669"/>
    <property type="project" value="InterPro"/>
</dbReference>
<dbReference type="Gene3D" id="3.40.1620.10">
    <property type="entry name" value="YefM-like domain"/>
    <property type="match status" value="1"/>
</dbReference>
<dbReference type="InterPro" id="IPR009614">
    <property type="entry name" value="YoeB_toxin"/>
</dbReference>
<dbReference type="EMBL" id="CAJNRG010017537">
    <property type="protein sequence ID" value="CAF2232849.1"/>
    <property type="molecule type" value="Genomic_DNA"/>
</dbReference>
<dbReference type="InterPro" id="IPR035093">
    <property type="entry name" value="RelE/ParE_toxin_dom_sf"/>
</dbReference>
<dbReference type="Proteomes" id="UP000663887">
    <property type="component" value="Unassembled WGS sequence"/>
</dbReference>
<dbReference type="SUPFAM" id="SSF143011">
    <property type="entry name" value="RelE-like"/>
    <property type="match status" value="1"/>
</dbReference>
<comment type="caution">
    <text evidence="2">The sequence shown here is derived from an EMBL/GenBank/DDBJ whole genome shotgun (WGS) entry which is preliminary data.</text>
</comment>
<reference evidence="2" key="1">
    <citation type="submission" date="2021-02" db="EMBL/GenBank/DDBJ databases">
        <authorList>
            <person name="Nowell W R."/>
        </authorList>
    </citation>
    <scope>NUCLEOTIDE SEQUENCE</scope>
</reference>
<dbReference type="InterPro" id="IPR036165">
    <property type="entry name" value="YefM-like_sf"/>
</dbReference>
<proteinExistence type="inferred from homology"/>
<evidence type="ECO:0000313" key="3">
    <source>
        <dbReference type="Proteomes" id="UP000663887"/>
    </source>
</evidence>
<dbReference type="SUPFAM" id="SSF143120">
    <property type="entry name" value="YefM-like"/>
    <property type="match status" value="1"/>
</dbReference>
<evidence type="ECO:0000256" key="1">
    <source>
        <dbReference type="ARBA" id="ARBA00009981"/>
    </source>
</evidence>
<dbReference type="AlphaFoldDB" id="A0A816ZYW7"/>
<name>A0A816ZYW7_9BILA</name>
<comment type="similarity">
    <text evidence="1">Belongs to the phD/YefM antitoxin family.</text>
</comment>